<evidence type="ECO:0000256" key="6">
    <source>
        <dbReference type="ARBA" id="ARBA00022605"/>
    </source>
</evidence>
<evidence type="ECO:0000313" key="14">
    <source>
        <dbReference type="Proteomes" id="UP001163823"/>
    </source>
</evidence>
<dbReference type="PANTHER" id="PTHR21087">
    <property type="entry name" value="SHIKIMATE KINASE"/>
    <property type="match status" value="1"/>
</dbReference>
<evidence type="ECO:0000256" key="8">
    <source>
        <dbReference type="ARBA" id="ARBA00022741"/>
    </source>
</evidence>
<evidence type="ECO:0000256" key="3">
    <source>
        <dbReference type="ARBA" id="ARBA00004842"/>
    </source>
</evidence>
<dbReference type="InterPro" id="IPR027417">
    <property type="entry name" value="P-loop_NTPase"/>
</dbReference>
<gene>
    <name evidence="13" type="ORF">O6P43_023284</name>
</gene>
<dbReference type="Gene3D" id="3.40.50.300">
    <property type="entry name" value="P-loop containing nucleotide triphosphate hydrolases"/>
    <property type="match status" value="1"/>
</dbReference>
<dbReference type="PRINTS" id="PR01100">
    <property type="entry name" value="SHIKIMTKNASE"/>
</dbReference>
<proteinExistence type="inferred from homology"/>
<accession>A0AAD7LGF2</accession>
<dbReference type="KEGG" id="qsa:O6P43_023284"/>
<dbReference type="GO" id="GO:0009507">
    <property type="term" value="C:chloroplast"/>
    <property type="evidence" value="ECO:0007669"/>
    <property type="project" value="UniProtKB-SubCell"/>
</dbReference>
<evidence type="ECO:0000256" key="9">
    <source>
        <dbReference type="ARBA" id="ARBA00022777"/>
    </source>
</evidence>
<dbReference type="InterPro" id="IPR031322">
    <property type="entry name" value="Shikimate/glucono_kinase"/>
</dbReference>
<keyword evidence="8" id="KW-0547">Nucleotide-binding</keyword>
<dbReference type="CDD" id="cd00464">
    <property type="entry name" value="SK"/>
    <property type="match status" value="1"/>
</dbReference>
<keyword evidence="9 13" id="KW-0418">Kinase</keyword>
<comment type="function">
    <text evidence="1">Catalyzes the specific phosphorylation of the 3-hydroxyl group of shikimic acid using ATP as a cosubstrate.</text>
</comment>
<sequence>MEANVLQSLQFSTWVDLEKIGSNTSGNVRFSRGFRKSQKLQVLISAQLQPRRPPSSHHKKVSLEVSCSYNKLPASVIESGNFHAPFDEGLIVKNKSQEIKPYLSGRCIYLVGMMGSGKTTVGKILSEVLGYSFRDCDTLVEQEVGEVSVAEIFKLYGEDFFRDKETEALRELSLMQRLVVSTGGGAVVRPINWKYMHTGISIWLDVPLEALAQRIAAVGTNSRPLLHYELGDTYTKTFMLLSALFEERGDAYANANVRVSSEKIAAKMGQRAVLDLSPTDVAIEALEQIEGLLKGEDGLCAEF</sequence>
<dbReference type="PANTHER" id="PTHR21087:SF16">
    <property type="entry name" value="SHIKIMATE KINASE 1, CHLOROPLASTIC"/>
    <property type="match status" value="1"/>
</dbReference>
<evidence type="ECO:0000256" key="10">
    <source>
        <dbReference type="ARBA" id="ARBA00022840"/>
    </source>
</evidence>
<protein>
    <recommendedName>
        <fullName evidence="5">shikimate kinase</fullName>
        <ecNumber evidence="5">2.7.1.71</ecNumber>
    </recommendedName>
</protein>
<reference evidence="13" key="1">
    <citation type="journal article" date="2023" name="Science">
        <title>Elucidation of the pathway for biosynthesis of saponin adjuvants from the soapbark tree.</title>
        <authorList>
            <person name="Reed J."/>
            <person name="Orme A."/>
            <person name="El-Demerdash A."/>
            <person name="Owen C."/>
            <person name="Martin L.B.B."/>
            <person name="Misra R.C."/>
            <person name="Kikuchi S."/>
            <person name="Rejzek M."/>
            <person name="Martin A.C."/>
            <person name="Harkess A."/>
            <person name="Leebens-Mack J."/>
            <person name="Louveau T."/>
            <person name="Stephenson M.J."/>
            <person name="Osbourn A."/>
        </authorList>
    </citation>
    <scope>NUCLEOTIDE SEQUENCE</scope>
    <source>
        <strain evidence="13">S10</strain>
    </source>
</reference>
<name>A0AAD7LGF2_QUISA</name>
<comment type="pathway">
    <text evidence="3">Metabolic intermediate biosynthesis; chorismate biosynthesis; chorismate from D-erythrose 4-phosphate and phosphoenolpyruvate: step 5/7.</text>
</comment>
<evidence type="ECO:0000256" key="1">
    <source>
        <dbReference type="ARBA" id="ARBA00002641"/>
    </source>
</evidence>
<dbReference type="Proteomes" id="UP001163823">
    <property type="component" value="Chromosome 9"/>
</dbReference>
<keyword evidence="7" id="KW-0808">Transferase</keyword>
<evidence type="ECO:0000256" key="4">
    <source>
        <dbReference type="ARBA" id="ARBA00006997"/>
    </source>
</evidence>
<dbReference type="InterPro" id="IPR000623">
    <property type="entry name" value="Shikimate_kinase/TSH1"/>
</dbReference>
<keyword evidence="11" id="KW-0057">Aromatic amino acid biosynthesis</keyword>
<dbReference type="InterPro" id="IPR023000">
    <property type="entry name" value="Shikimate_kinase_CS"/>
</dbReference>
<dbReference type="HAMAP" id="MF_00109">
    <property type="entry name" value="Shikimate_kinase"/>
    <property type="match status" value="1"/>
</dbReference>
<comment type="caution">
    <text evidence="13">The sequence shown here is derived from an EMBL/GenBank/DDBJ whole genome shotgun (WGS) entry which is preliminary data.</text>
</comment>
<dbReference type="FunFam" id="3.40.50.300:FF:001033">
    <property type="entry name" value="Shikimate kinase 2, chloroplastic"/>
    <property type="match status" value="1"/>
</dbReference>
<comment type="similarity">
    <text evidence="4">Belongs to the shikimate kinase family.</text>
</comment>
<dbReference type="PROSITE" id="PS01128">
    <property type="entry name" value="SHIKIMATE_KINASE"/>
    <property type="match status" value="1"/>
</dbReference>
<evidence type="ECO:0000313" key="13">
    <source>
        <dbReference type="EMBL" id="KAJ7956911.1"/>
    </source>
</evidence>
<evidence type="ECO:0000256" key="11">
    <source>
        <dbReference type="ARBA" id="ARBA00023141"/>
    </source>
</evidence>
<dbReference type="GO" id="GO:0009073">
    <property type="term" value="P:aromatic amino acid family biosynthetic process"/>
    <property type="evidence" value="ECO:0007669"/>
    <property type="project" value="UniProtKB-KW"/>
</dbReference>
<evidence type="ECO:0000256" key="12">
    <source>
        <dbReference type="ARBA" id="ARBA00048567"/>
    </source>
</evidence>
<dbReference type="GO" id="GO:0005524">
    <property type="term" value="F:ATP binding"/>
    <property type="evidence" value="ECO:0007669"/>
    <property type="project" value="UniProtKB-KW"/>
</dbReference>
<evidence type="ECO:0000256" key="7">
    <source>
        <dbReference type="ARBA" id="ARBA00022679"/>
    </source>
</evidence>
<evidence type="ECO:0000256" key="2">
    <source>
        <dbReference type="ARBA" id="ARBA00004229"/>
    </source>
</evidence>
<comment type="catalytic activity">
    <reaction evidence="12">
        <text>shikimate + ATP = 3-phosphoshikimate + ADP + H(+)</text>
        <dbReference type="Rhea" id="RHEA:13121"/>
        <dbReference type="ChEBI" id="CHEBI:15378"/>
        <dbReference type="ChEBI" id="CHEBI:30616"/>
        <dbReference type="ChEBI" id="CHEBI:36208"/>
        <dbReference type="ChEBI" id="CHEBI:145989"/>
        <dbReference type="ChEBI" id="CHEBI:456216"/>
        <dbReference type="EC" id="2.7.1.71"/>
    </reaction>
</comment>
<comment type="subcellular location">
    <subcellularLocation>
        <location evidence="2">Plastid</location>
        <location evidence="2">Chloroplast</location>
    </subcellularLocation>
</comment>
<keyword evidence="10" id="KW-0067">ATP-binding</keyword>
<keyword evidence="14" id="KW-1185">Reference proteome</keyword>
<dbReference type="GO" id="GO:0005829">
    <property type="term" value="C:cytosol"/>
    <property type="evidence" value="ECO:0007669"/>
    <property type="project" value="TreeGrafter"/>
</dbReference>
<keyword evidence="6" id="KW-0028">Amino-acid biosynthesis</keyword>
<dbReference type="EC" id="2.7.1.71" evidence="5"/>
<dbReference type="GO" id="GO:0008652">
    <property type="term" value="P:amino acid biosynthetic process"/>
    <property type="evidence" value="ECO:0007669"/>
    <property type="project" value="UniProtKB-KW"/>
</dbReference>
<dbReference type="GO" id="GO:0004765">
    <property type="term" value="F:shikimate kinase activity"/>
    <property type="evidence" value="ECO:0007669"/>
    <property type="project" value="UniProtKB-EC"/>
</dbReference>
<evidence type="ECO:0000256" key="5">
    <source>
        <dbReference type="ARBA" id="ARBA00012154"/>
    </source>
</evidence>
<dbReference type="EMBL" id="JARAOO010000009">
    <property type="protein sequence ID" value="KAJ7956911.1"/>
    <property type="molecule type" value="Genomic_DNA"/>
</dbReference>
<organism evidence="13 14">
    <name type="scientific">Quillaja saponaria</name>
    <name type="common">Soap bark tree</name>
    <dbReference type="NCBI Taxonomy" id="32244"/>
    <lineage>
        <taxon>Eukaryota</taxon>
        <taxon>Viridiplantae</taxon>
        <taxon>Streptophyta</taxon>
        <taxon>Embryophyta</taxon>
        <taxon>Tracheophyta</taxon>
        <taxon>Spermatophyta</taxon>
        <taxon>Magnoliopsida</taxon>
        <taxon>eudicotyledons</taxon>
        <taxon>Gunneridae</taxon>
        <taxon>Pentapetalae</taxon>
        <taxon>rosids</taxon>
        <taxon>fabids</taxon>
        <taxon>Fabales</taxon>
        <taxon>Quillajaceae</taxon>
        <taxon>Quillaja</taxon>
    </lineage>
</organism>
<dbReference type="Pfam" id="PF01202">
    <property type="entry name" value="SKI"/>
    <property type="match status" value="1"/>
</dbReference>
<dbReference type="SUPFAM" id="SSF52540">
    <property type="entry name" value="P-loop containing nucleoside triphosphate hydrolases"/>
    <property type="match status" value="1"/>
</dbReference>
<dbReference type="AlphaFoldDB" id="A0AAD7LGF2"/>